<dbReference type="GO" id="GO:0003735">
    <property type="term" value="F:structural constituent of ribosome"/>
    <property type="evidence" value="ECO:0007669"/>
    <property type="project" value="InterPro"/>
</dbReference>
<sequence length="172" mass="19125">MFSLWRPAARLFSTSVARAEATTYPFSKTALVPPPPTQAPPPRANVGKGLMEYLHKTIPTPEKQKMLTELFSRRSPTQLMPGSVVTVALDHAPTSFTGVLMSIRRRGIDTSFVLRNIVQRTGVEMQFFVNSPHVKSITLVQKPPKGRMRRAKLFYLRTSPDKMSMLAAGRGG</sequence>
<dbReference type="PANTHER" id="PTHR15680">
    <property type="entry name" value="RIBOSOMAL PROTEIN L19"/>
    <property type="match status" value="1"/>
</dbReference>
<evidence type="ECO:0000256" key="3">
    <source>
        <dbReference type="ARBA" id="ARBA00023274"/>
    </source>
</evidence>
<dbReference type="SUPFAM" id="SSF50104">
    <property type="entry name" value="Translation proteins SH3-like domain"/>
    <property type="match status" value="1"/>
</dbReference>
<evidence type="ECO:0000256" key="2">
    <source>
        <dbReference type="ARBA" id="ARBA00022980"/>
    </source>
</evidence>
<organism evidence="4 5">
    <name type="scientific">Macrolepiota fuliginosa MF-IS2</name>
    <dbReference type="NCBI Taxonomy" id="1400762"/>
    <lineage>
        <taxon>Eukaryota</taxon>
        <taxon>Fungi</taxon>
        <taxon>Dikarya</taxon>
        <taxon>Basidiomycota</taxon>
        <taxon>Agaricomycotina</taxon>
        <taxon>Agaricomycetes</taxon>
        <taxon>Agaricomycetidae</taxon>
        <taxon>Agaricales</taxon>
        <taxon>Agaricineae</taxon>
        <taxon>Agaricaceae</taxon>
        <taxon>Macrolepiota</taxon>
    </lineage>
</organism>
<evidence type="ECO:0000256" key="1">
    <source>
        <dbReference type="ARBA" id="ARBA00005781"/>
    </source>
</evidence>
<accession>A0A9P5XF84</accession>
<dbReference type="GO" id="GO:0005762">
    <property type="term" value="C:mitochondrial large ribosomal subunit"/>
    <property type="evidence" value="ECO:0007669"/>
    <property type="project" value="TreeGrafter"/>
</dbReference>
<dbReference type="GO" id="GO:0006412">
    <property type="term" value="P:translation"/>
    <property type="evidence" value="ECO:0007669"/>
    <property type="project" value="InterPro"/>
</dbReference>
<evidence type="ECO:0000313" key="5">
    <source>
        <dbReference type="Proteomes" id="UP000807342"/>
    </source>
</evidence>
<comment type="similarity">
    <text evidence="1">Belongs to the bacterial ribosomal protein bL19 family.</text>
</comment>
<proteinExistence type="inferred from homology"/>
<dbReference type="AlphaFoldDB" id="A0A9P5XF84"/>
<dbReference type="PRINTS" id="PR00061">
    <property type="entry name" value="RIBOSOMALL19"/>
</dbReference>
<keyword evidence="3" id="KW-0687">Ribonucleoprotein</keyword>
<evidence type="ECO:0000313" key="4">
    <source>
        <dbReference type="EMBL" id="KAF9449899.1"/>
    </source>
</evidence>
<dbReference type="PANTHER" id="PTHR15680:SF9">
    <property type="entry name" value="LARGE RIBOSOMAL SUBUNIT PROTEIN BL19M"/>
    <property type="match status" value="1"/>
</dbReference>
<dbReference type="Gene3D" id="2.30.30.790">
    <property type="match status" value="1"/>
</dbReference>
<dbReference type="InterPro" id="IPR008991">
    <property type="entry name" value="Translation_prot_SH3-like_sf"/>
</dbReference>
<dbReference type="OrthoDB" id="4726at2759"/>
<name>A0A9P5XF84_9AGAR</name>
<keyword evidence="5" id="KW-1185">Reference proteome</keyword>
<dbReference type="EMBL" id="MU151117">
    <property type="protein sequence ID" value="KAF9449899.1"/>
    <property type="molecule type" value="Genomic_DNA"/>
</dbReference>
<comment type="caution">
    <text evidence="4">The sequence shown here is derived from an EMBL/GenBank/DDBJ whole genome shotgun (WGS) entry which is preliminary data.</text>
</comment>
<dbReference type="InterPro" id="IPR001857">
    <property type="entry name" value="Ribosomal_bL19"/>
</dbReference>
<dbReference type="Pfam" id="PF01245">
    <property type="entry name" value="Ribosomal_L19"/>
    <property type="match status" value="1"/>
</dbReference>
<reference evidence="4" key="1">
    <citation type="submission" date="2020-11" db="EMBL/GenBank/DDBJ databases">
        <authorList>
            <consortium name="DOE Joint Genome Institute"/>
            <person name="Ahrendt S."/>
            <person name="Riley R."/>
            <person name="Andreopoulos W."/>
            <person name="Labutti K."/>
            <person name="Pangilinan J."/>
            <person name="Ruiz-Duenas F.J."/>
            <person name="Barrasa J.M."/>
            <person name="Sanchez-Garcia M."/>
            <person name="Camarero S."/>
            <person name="Miyauchi S."/>
            <person name="Serrano A."/>
            <person name="Linde D."/>
            <person name="Babiker R."/>
            <person name="Drula E."/>
            <person name="Ayuso-Fernandez I."/>
            <person name="Pacheco R."/>
            <person name="Padilla G."/>
            <person name="Ferreira P."/>
            <person name="Barriuso J."/>
            <person name="Kellner H."/>
            <person name="Castanera R."/>
            <person name="Alfaro M."/>
            <person name="Ramirez L."/>
            <person name="Pisabarro A.G."/>
            <person name="Kuo A."/>
            <person name="Tritt A."/>
            <person name="Lipzen A."/>
            <person name="He G."/>
            <person name="Yan M."/>
            <person name="Ng V."/>
            <person name="Cullen D."/>
            <person name="Martin F."/>
            <person name="Rosso M.-N."/>
            <person name="Henrissat B."/>
            <person name="Hibbett D."/>
            <person name="Martinez A.T."/>
            <person name="Grigoriev I.V."/>
        </authorList>
    </citation>
    <scope>NUCLEOTIDE SEQUENCE</scope>
    <source>
        <strain evidence="4">MF-IS2</strain>
    </source>
</reference>
<dbReference type="Proteomes" id="UP000807342">
    <property type="component" value="Unassembled WGS sequence"/>
</dbReference>
<protein>
    <recommendedName>
        <fullName evidence="6">Ribosomal protein L19</fullName>
    </recommendedName>
</protein>
<keyword evidence="2" id="KW-0689">Ribosomal protein</keyword>
<evidence type="ECO:0008006" key="6">
    <source>
        <dbReference type="Google" id="ProtNLM"/>
    </source>
</evidence>
<gene>
    <name evidence="4" type="ORF">P691DRAFT_811458</name>
</gene>
<dbReference type="InterPro" id="IPR038657">
    <property type="entry name" value="Ribosomal_bL19_sf"/>
</dbReference>